<protein>
    <submittedName>
        <fullName evidence="2">DUF1232 domain-containing protein</fullName>
    </submittedName>
</protein>
<keyword evidence="1" id="KW-0812">Transmembrane</keyword>
<organism evidence="2 3">
    <name type="scientific">Aetokthonos hydrillicola Thurmond2011</name>
    <dbReference type="NCBI Taxonomy" id="2712845"/>
    <lineage>
        <taxon>Bacteria</taxon>
        <taxon>Bacillati</taxon>
        <taxon>Cyanobacteriota</taxon>
        <taxon>Cyanophyceae</taxon>
        <taxon>Nostocales</taxon>
        <taxon>Hapalosiphonaceae</taxon>
        <taxon>Aetokthonos</taxon>
    </lineage>
</organism>
<evidence type="ECO:0000313" key="3">
    <source>
        <dbReference type="Proteomes" id="UP000667802"/>
    </source>
</evidence>
<evidence type="ECO:0000313" key="2">
    <source>
        <dbReference type="EMBL" id="MDR9897758.1"/>
    </source>
</evidence>
<dbReference type="AlphaFoldDB" id="A0AAP5IA78"/>
<sequence>MFKPIKLVYGLYRNALRNPKYRGWIIGGTFMWLLGPINTIPVVGEIDDAIVLTIFATEMSQIVLESVKNKKLQKESILTTEVTR</sequence>
<accession>A0AAP5IA78</accession>
<feature type="transmembrane region" description="Helical" evidence="1">
    <location>
        <begin position="21"/>
        <end position="43"/>
    </location>
</feature>
<keyword evidence="1" id="KW-1133">Transmembrane helix</keyword>
<gene>
    <name evidence="2" type="ORF">G7B40_024785</name>
</gene>
<dbReference type="RefSeq" id="WP_208339033.1">
    <property type="nucleotide sequence ID" value="NZ_CAWQFN010000488.1"/>
</dbReference>
<dbReference type="EMBL" id="JAALHA020000014">
    <property type="protein sequence ID" value="MDR9897758.1"/>
    <property type="molecule type" value="Genomic_DNA"/>
</dbReference>
<evidence type="ECO:0000256" key="1">
    <source>
        <dbReference type="SAM" id="Phobius"/>
    </source>
</evidence>
<keyword evidence="1" id="KW-0472">Membrane</keyword>
<reference evidence="3" key="1">
    <citation type="journal article" date="2021" name="Science">
        <title>Hunting the eagle killer: A cyanobacterial neurotoxin causes vacuolar myelinopathy.</title>
        <authorList>
            <person name="Breinlinger S."/>
            <person name="Phillips T.J."/>
            <person name="Haram B.N."/>
            <person name="Mares J."/>
            <person name="Martinez Yerena J.A."/>
            <person name="Hrouzek P."/>
            <person name="Sobotka R."/>
            <person name="Henderson W.M."/>
            <person name="Schmieder P."/>
            <person name="Williams S.M."/>
            <person name="Lauderdale J.D."/>
            <person name="Wilde H.D."/>
            <person name="Gerrin W."/>
            <person name="Kust A."/>
            <person name="Washington J.W."/>
            <person name="Wagner C."/>
            <person name="Geier B."/>
            <person name="Liebeke M."/>
            <person name="Enke H."/>
            <person name="Niedermeyer T.H.J."/>
            <person name="Wilde S.B."/>
        </authorList>
    </citation>
    <scope>NUCLEOTIDE SEQUENCE [LARGE SCALE GENOMIC DNA]</scope>
    <source>
        <strain evidence="3">Thurmond2011</strain>
    </source>
</reference>
<keyword evidence="3" id="KW-1185">Reference proteome</keyword>
<dbReference type="Proteomes" id="UP000667802">
    <property type="component" value="Unassembled WGS sequence"/>
</dbReference>
<proteinExistence type="predicted"/>
<name>A0AAP5IA78_9CYAN</name>
<comment type="caution">
    <text evidence="2">The sequence shown here is derived from an EMBL/GenBank/DDBJ whole genome shotgun (WGS) entry which is preliminary data.</text>
</comment>